<evidence type="ECO:0000313" key="4">
    <source>
        <dbReference type="Proteomes" id="UP000230002"/>
    </source>
</evidence>
<dbReference type="AlphaFoldDB" id="A0A2G8RRL9"/>
<name>A0A2G8RRL9_9APHY</name>
<keyword evidence="4" id="KW-1185">Reference proteome</keyword>
<accession>A0A2G8RRL9</accession>
<dbReference type="InterPro" id="IPR045340">
    <property type="entry name" value="DUF6533"/>
</dbReference>
<evidence type="ECO:0000256" key="1">
    <source>
        <dbReference type="SAM" id="Phobius"/>
    </source>
</evidence>
<keyword evidence="1" id="KW-1133">Transmembrane helix</keyword>
<reference evidence="3 4" key="1">
    <citation type="journal article" date="2015" name="Sci. Rep.">
        <title>Chromosome-level genome map provides insights into diverse defense mechanisms in the medicinal fungus Ganoderma sinense.</title>
        <authorList>
            <person name="Zhu Y."/>
            <person name="Xu J."/>
            <person name="Sun C."/>
            <person name="Zhou S."/>
            <person name="Xu H."/>
            <person name="Nelson D.R."/>
            <person name="Qian J."/>
            <person name="Song J."/>
            <person name="Luo H."/>
            <person name="Xiang L."/>
            <person name="Li Y."/>
            <person name="Xu Z."/>
            <person name="Ji A."/>
            <person name="Wang L."/>
            <person name="Lu S."/>
            <person name="Hayward A."/>
            <person name="Sun W."/>
            <person name="Li X."/>
            <person name="Schwartz D.C."/>
            <person name="Wang Y."/>
            <person name="Chen S."/>
        </authorList>
    </citation>
    <scope>NUCLEOTIDE SEQUENCE [LARGE SCALE GENOMIC DNA]</scope>
    <source>
        <strain evidence="3 4">ZZ0214-1</strain>
    </source>
</reference>
<comment type="caution">
    <text evidence="3">The sequence shown here is derived from an EMBL/GenBank/DDBJ whole genome shotgun (WGS) entry which is preliminary data.</text>
</comment>
<feature type="transmembrane region" description="Helical" evidence="1">
    <location>
        <begin position="85"/>
        <end position="106"/>
    </location>
</feature>
<feature type="transmembrane region" description="Helical" evidence="1">
    <location>
        <begin position="20"/>
        <end position="38"/>
    </location>
</feature>
<dbReference type="Proteomes" id="UP000230002">
    <property type="component" value="Unassembled WGS sequence"/>
</dbReference>
<dbReference type="Pfam" id="PF20151">
    <property type="entry name" value="DUF6533"/>
    <property type="match status" value="1"/>
</dbReference>
<protein>
    <recommendedName>
        <fullName evidence="2">DUF6533 domain-containing protein</fullName>
    </recommendedName>
</protein>
<evidence type="ECO:0000259" key="2">
    <source>
        <dbReference type="Pfam" id="PF20151"/>
    </source>
</evidence>
<gene>
    <name evidence="3" type="ORF">GSI_13883</name>
</gene>
<organism evidence="3 4">
    <name type="scientific">Ganoderma sinense ZZ0214-1</name>
    <dbReference type="NCBI Taxonomy" id="1077348"/>
    <lineage>
        <taxon>Eukaryota</taxon>
        <taxon>Fungi</taxon>
        <taxon>Dikarya</taxon>
        <taxon>Basidiomycota</taxon>
        <taxon>Agaricomycotina</taxon>
        <taxon>Agaricomycetes</taxon>
        <taxon>Polyporales</taxon>
        <taxon>Polyporaceae</taxon>
        <taxon>Ganoderma</taxon>
    </lineage>
</organism>
<evidence type="ECO:0000313" key="3">
    <source>
        <dbReference type="EMBL" id="PIL24131.1"/>
    </source>
</evidence>
<dbReference type="EMBL" id="AYKW01000067">
    <property type="protein sequence ID" value="PIL24131.1"/>
    <property type="molecule type" value="Genomic_DNA"/>
</dbReference>
<feature type="transmembrane region" description="Helical" evidence="1">
    <location>
        <begin position="113"/>
        <end position="133"/>
    </location>
</feature>
<proteinExistence type="predicted"/>
<feature type="transmembrane region" description="Helical" evidence="1">
    <location>
        <begin position="50"/>
        <end position="73"/>
    </location>
</feature>
<keyword evidence="1" id="KW-0812">Transmembrane</keyword>
<feature type="transmembrane region" description="Helical" evidence="1">
    <location>
        <begin position="167"/>
        <end position="186"/>
    </location>
</feature>
<keyword evidence="1" id="KW-0472">Membrane</keyword>
<sequence length="329" mass="36235">MDSEQPAVVTLAASIRLNNMLAIIAWSLLFYDYCLTLGTEIEHFWKRARFSAVSTLFVLNRYLTLLGQIPIIVEYFVILPPMRYHQFYAVFNQAIVGLILIFRTYALYNRNKYMMIGLVTLGLALVAATLIAGNVNTTIFTSDAQYDEPSAVGCNHSLTPEQGLRNAVGWIAMLCMDTTIFILTLVKTIRVCNHMNHGVQRVLFRDGIVYYGVLVIANAVNLFTFMGPYIDDTARGMGTTLTNTLSTTLISRICLNLRDPGLHCSGDGRRTDGLWTPADSTSTTTAGRDTDLMPNFAQCPGATTQTIGSDIVLVSISHESTPHDGPEGA</sequence>
<feature type="domain" description="DUF6533" evidence="2">
    <location>
        <begin position="22"/>
        <end position="66"/>
    </location>
</feature>
<dbReference type="OrthoDB" id="3261349at2759"/>
<feature type="transmembrane region" description="Helical" evidence="1">
    <location>
        <begin position="207"/>
        <end position="230"/>
    </location>
</feature>